<feature type="domain" description="Plastocyanin-like" evidence="3">
    <location>
        <begin position="158"/>
        <end position="232"/>
    </location>
</feature>
<reference evidence="4 5" key="1">
    <citation type="submission" date="2011-11" db="EMBL/GenBank/DDBJ databases">
        <title>Complete sequence of Granulicella mallensis MP5ACTX8.</title>
        <authorList>
            <consortium name="US DOE Joint Genome Institute"/>
            <person name="Lucas S."/>
            <person name="Copeland A."/>
            <person name="Lapidus A."/>
            <person name="Cheng J.-F."/>
            <person name="Goodwin L."/>
            <person name="Pitluck S."/>
            <person name="Peters L."/>
            <person name="Lu M."/>
            <person name="Detter J.C."/>
            <person name="Han C."/>
            <person name="Tapia R."/>
            <person name="Land M."/>
            <person name="Hauser L."/>
            <person name="Kyrpides N."/>
            <person name="Ivanova N."/>
            <person name="Mikhailova N."/>
            <person name="Pagani I."/>
            <person name="Rawat S."/>
            <person name="Mannisto M."/>
            <person name="Haggblom M."/>
            <person name="Woyke T."/>
        </authorList>
    </citation>
    <scope>NUCLEOTIDE SEQUENCE [LARGE SCALE GENOMIC DNA]</scope>
    <source>
        <strain evidence="5">ATCC BAA-1857 / DSM 23137 / MP5ACTX8</strain>
    </source>
</reference>
<evidence type="ECO:0000259" key="2">
    <source>
        <dbReference type="Pfam" id="PF07731"/>
    </source>
</evidence>
<keyword evidence="5" id="KW-1185">Reference proteome</keyword>
<evidence type="ECO:0000313" key="4">
    <source>
        <dbReference type="EMBL" id="AEU34451.1"/>
    </source>
</evidence>
<dbReference type="InterPro" id="IPR011707">
    <property type="entry name" value="Cu-oxidase-like_N"/>
</dbReference>
<dbReference type="CDD" id="cd14448">
    <property type="entry name" value="CuRO_2_BOD_CotA_like"/>
    <property type="match status" value="1"/>
</dbReference>
<evidence type="ECO:0000313" key="5">
    <source>
        <dbReference type="Proteomes" id="UP000007113"/>
    </source>
</evidence>
<dbReference type="PANTHER" id="PTHR48267:SF1">
    <property type="entry name" value="BILIRUBIN OXIDASE"/>
    <property type="match status" value="1"/>
</dbReference>
<feature type="domain" description="Plastocyanin-like" evidence="1">
    <location>
        <begin position="294"/>
        <end position="363"/>
    </location>
</feature>
<dbReference type="eggNOG" id="COG2132">
    <property type="taxonomic scope" value="Bacteria"/>
</dbReference>
<dbReference type="Pfam" id="PF00394">
    <property type="entry name" value="Cu-oxidase"/>
    <property type="match status" value="1"/>
</dbReference>
<dbReference type="AlphaFoldDB" id="G8NXV6"/>
<dbReference type="CDD" id="cd13844">
    <property type="entry name" value="CuRO_1_BOD_CotA_like"/>
    <property type="match status" value="1"/>
</dbReference>
<accession>G8NXV6</accession>
<dbReference type="Gene3D" id="2.60.40.420">
    <property type="entry name" value="Cupredoxins - blue copper proteins"/>
    <property type="match status" value="3"/>
</dbReference>
<dbReference type="GO" id="GO:0047705">
    <property type="term" value="F:bilirubin oxidase activity"/>
    <property type="evidence" value="ECO:0007669"/>
    <property type="project" value="UniProtKB-EC"/>
</dbReference>
<feature type="domain" description="Plastocyanin-like" evidence="2">
    <location>
        <begin position="428"/>
        <end position="550"/>
    </location>
</feature>
<dbReference type="HOGENOM" id="CLU_009100_4_0_0"/>
<dbReference type="CDD" id="cd13891">
    <property type="entry name" value="CuRO_3_CotA_like"/>
    <property type="match status" value="1"/>
</dbReference>
<sequence length="552" mass="62925" precursor="true">MQKKPLKPWTRRRLITQAGIAAAGSSLLGHKAWALQQGSMHGMKMGSAAPTHGPHTLDAMKLESFVDPLPLPQRMHPEGRRSEESLKAVDAPYYRVDVREVSCKMHRDLPPSRMWSYGESAAPVLFETRRDQGVLIDWWNHLPRKHFLPLDTPMQGMENAPETRTIAHVHGARVPTNSDGYPEDWFGPGESKLCFYPNHQDATALWVHDHAMGVNRLNVFAGLMGWYLIRDEVEDKLGLPSGKYELPLLIYDRSFDPQGQLYYPNPPDEGVWSQEYLGDAMVVNGKVRPYHEVEARRYRLRVANTANSRFFSLALSNGQSFHVIGSDQGLLSAPVEMKRLVLAPAERTDILVDFSQARGENVVLMSDRLELMQFRVSKEKASDVGLLPEVLLPEVLRPVERIPEKQSTRTREMTLNEFDGDNGDAMVMLLNRKHWAEPVTEIVKLDSTEIWSLVNLTEDTHPIHLHLVRFQILDRQSFASYDYLADEKLRVTGDVMLPQAHEAGWKDVVQCPPGMVTRIIVPFHGYAGRYLWHCHILEHEANDMMRPYEVIV</sequence>
<dbReference type="InterPro" id="IPR006311">
    <property type="entry name" value="TAT_signal"/>
</dbReference>
<proteinExistence type="predicted"/>
<dbReference type="SUPFAM" id="SSF49503">
    <property type="entry name" value="Cupredoxins"/>
    <property type="match status" value="3"/>
</dbReference>
<dbReference type="GO" id="GO:0005507">
    <property type="term" value="F:copper ion binding"/>
    <property type="evidence" value="ECO:0007669"/>
    <property type="project" value="InterPro"/>
</dbReference>
<dbReference type="InterPro" id="IPR011706">
    <property type="entry name" value="Cu-oxidase_C"/>
</dbReference>
<dbReference type="Proteomes" id="UP000007113">
    <property type="component" value="Chromosome"/>
</dbReference>
<dbReference type="STRING" id="682795.AciX8_0093"/>
<dbReference type="Pfam" id="PF07731">
    <property type="entry name" value="Cu-oxidase_2"/>
    <property type="match status" value="1"/>
</dbReference>
<name>G8NXV6_GRAMM</name>
<dbReference type="PROSITE" id="PS51318">
    <property type="entry name" value="TAT"/>
    <property type="match status" value="1"/>
</dbReference>
<dbReference type="InterPro" id="IPR001117">
    <property type="entry name" value="Cu-oxidase_2nd"/>
</dbReference>
<dbReference type="EC" id="1.3.3.5" evidence="4"/>
<keyword evidence="4" id="KW-0560">Oxidoreductase</keyword>
<dbReference type="InterPro" id="IPR045087">
    <property type="entry name" value="Cu-oxidase_fam"/>
</dbReference>
<evidence type="ECO:0000259" key="3">
    <source>
        <dbReference type="Pfam" id="PF07732"/>
    </source>
</evidence>
<dbReference type="InterPro" id="IPR008972">
    <property type="entry name" value="Cupredoxin"/>
</dbReference>
<dbReference type="EMBL" id="CP003130">
    <property type="protein sequence ID" value="AEU34451.1"/>
    <property type="molecule type" value="Genomic_DNA"/>
</dbReference>
<dbReference type="Pfam" id="PF07732">
    <property type="entry name" value="Cu-oxidase_3"/>
    <property type="match status" value="1"/>
</dbReference>
<dbReference type="PANTHER" id="PTHR48267">
    <property type="entry name" value="CUPREDOXIN SUPERFAMILY PROTEIN"/>
    <property type="match status" value="1"/>
</dbReference>
<protein>
    <submittedName>
        <fullName evidence="4">Bilirubin oxidase</fullName>
        <ecNumber evidence="4">1.3.3.5</ecNumber>
    </submittedName>
</protein>
<organism evidence="4 5">
    <name type="scientific">Granulicella mallensis (strain ATCC BAA-1857 / DSM 23137 / MP5ACTX8)</name>
    <dbReference type="NCBI Taxonomy" id="682795"/>
    <lineage>
        <taxon>Bacteria</taxon>
        <taxon>Pseudomonadati</taxon>
        <taxon>Acidobacteriota</taxon>
        <taxon>Terriglobia</taxon>
        <taxon>Terriglobales</taxon>
        <taxon>Acidobacteriaceae</taxon>
        <taxon>Granulicella</taxon>
    </lineage>
</organism>
<gene>
    <name evidence="4" type="ordered locus">AciX8_0093</name>
</gene>
<evidence type="ECO:0000259" key="1">
    <source>
        <dbReference type="Pfam" id="PF00394"/>
    </source>
</evidence>
<dbReference type="KEGG" id="gma:AciX8_0093"/>